<evidence type="ECO:0000313" key="2">
    <source>
        <dbReference type="EMBL" id="KNZ61692.1"/>
    </source>
</evidence>
<dbReference type="AlphaFoldDB" id="A0A0L6VM76"/>
<evidence type="ECO:0000313" key="3">
    <source>
        <dbReference type="Proteomes" id="UP000037035"/>
    </source>
</evidence>
<reference evidence="2 3" key="1">
    <citation type="submission" date="2015-08" db="EMBL/GenBank/DDBJ databases">
        <title>Next Generation Sequencing and Analysis of the Genome of Puccinia sorghi L Schw, the Causal Agent of Maize Common Rust.</title>
        <authorList>
            <person name="Rochi L."/>
            <person name="Burguener G."/>
            <person name="Darino M."/>
            <person name="Turjanski A."/>
            <person name="Kreff E."/>
            <person name="Dieguez M.J."/>
            <person name="Sacco F."/>
        </authorList>
    </citation>
    <scope>NUCLEOTIDE SEQUENCE [LARGE SCALE GENOMIC DNA]</scope>
    <source>
        <strain evidence="2 3">RO10H11247</strain>
    </source>
</reference>
<accession>A0A0L6VM76</accession>
<dbReference type="Proteomes" id="UP000037035">
    <property type="component" value="Unassembled WGS sequence"/>
</dbReference>
<gene>
    <name evidence="2" type="ORF">VP01_136g3</name>
</gene>
<feature type="transmembrane region" description="Helical" evidence="1">
    <location>
        <begin position="628"/>
        <end position="646"/>
    </location>
</feature>
<feature type="transmembrane region" description="Helical" evidence="1">
    <location>
        <begin position="570"/>
        <end position="595"/>
    </location>
</feature>
<proteinExistence type="predicted"/>
<dbReference type="VEuPathDB" id="FungiDB:VP01_136g3"/>
<organism evidence="2 3">
    <name type="scientific">Puccinia sorghi</name>
    <dbReference type="NCBI Taxonomy" id="27349"/>
    <lineage>
        <taxon>Eukaryota</taxon>
        <taxon>Fungi</taxon>
        <taxon>Dikarya</taxon>
        <taxon>Basidiomycota</taxon>
        <taxon>Pucciniomycotina</taxon>
        <taxon>Pucciniomycetes</taxon>
        <taxon>Pucciniales</taxon>
        <taxon>Pucciniaceae</taxon>
        <taxon>Puccinia</taxon>
    </lineage>
</organism>
<dbReference type="EMBL" id="LAVV01004110">
    <property type="protein sequence ID" value="KNZ61692.1"/>
    <property type="molecule type" value="Genomic_DNA"/>
</dbReference>
<keyword evidence="1" id="KW-1133">Transmembrane helix</keyword>
<evidence type="ECO:0000256" key="1">
    <source>
        <dbReference type="SAM" id="Phobius"/>
    </source>
</evidence>
<feature type="transmembrane region" description="Helical" evidence="1">
    <location>
        <begin position="420"/>
        <end position="439"/>
    </location>
</feature>
<keyword evidence="1" id="KW-0472">Membrane</keyword>
<keyword evidence="1" id="KW-0812">Transmembrane</keyword>
<protein>
    <submittedName>
        <fullName evidence="2">Putative signal peptide protein</fullName>
    </submittedName>
</protein>
<name>A0A0L6VM76_9BASI</name>
<keyword evidence="3" id="KW-1185">Reference proteome</keyword>
<comment type="caution">
    <text evidence="2">The sequence shown here is derived from an EMBL/GenBank/DDBJ whole genome shotgun (WGS) entry which is preliminary data.</text>
</comment>
<feature type="transmembrane region" description="Helical" evidence="1">
    <location>
        <begin position="601"/>
        <end position="621"/>
    </location>
</feature>
<sequence length="801" mass="91734">MVMSPLWLTYLLSKVLVFSSVEVVDPSRYEFTFFFLNEHLLSPSLQMWLLFLFTLLRELIRFLKKILIQVAVTIETKPEIFYVKGTAHIIFHSILECNCFHINFLNNLLDKLRMNLVVTFKLLSSFQYKLNVKDHKENEVIHVQGLMFCLEMIITHIRYGDHFMTLIFLFYLMITLRIPLELCKQSSKRHHLASTGSITPNNPNHRILTKPKYPKQYKIGSQKNLCILGKLRKNNLVLGDCGTDSPPSLILLLTHIPVLSVPAYCLGPLCPDCCSGPLWILKGGSLVSENISSSTTPARKPVPPDPLSLTPTGLHCQSGGACQTTILQGQNNAMKAKKERMGKVGREEETPRVGRKGGPVILALTNQKTLLETQDSGGILVPLQEKYLTLQYKMRVCPDIPVSSLNLVVSYGIIRLKTIVISSGSEILVIIIKLLVSLVDQRYYYSRKAHYFKIHQQMNHHYIILKFKIGYIWDVLIKCYDHFTFQSANNLMSRKEEWQECKIRFSEEKWLEDELNNDLVERINSDLSFLRVFNYLEGFKNLTMIIYHIRKISQCDQLHIHDTQERLHNYIVIPFLTFFIFSSFKFIISSTTLVLSSLTSVPTHSSVLISFYVFLLSLYLCDEKCIQFHHLFHFSCVFITPVLLAHRVCFQTTVVLSVCFQNTVLLYTTPLICTSRLTVDLNSIFNKTKLAQHLQLTCRKSQEASVVTQTILQRLNQALLHSHFADCTVTLQTAQSLCRLHSHCAKKSTYENMWSLDGSLAGACCMSTAGIPQSIIGHNHTDLEWIIPCSADLFEAHFHRL</sequence>